<organism evidence="2 3">
    <name type="scientific">Roseisolibacter agri</name>
    <dbReference type="NCBI Taxonomy" id="2014610"/>
    <lineage>
        <taxon>Bacteria</taxon>
        <taxon>Pseudomonadati</taxon>
        <taxon>Gemmatimonadota</taxon>
        <taxon>Gemmatimonadia</taxon>
        <taxon>Gemmatimonadales</taxon>
        <taxon>Gemmatimonadaceae</taxon>
        <taxon>Roseisolibacter</taxon>
    </lineage>
</organism>
<evidence type="ECO:0000313" key="3">
    <source>
        <dbReference type="Proteomes" id="UP001161325"/>
    </source>
</evidence>
<dbReference type="AlphaFoldDB" id="A0AA37QGE9"/>
<dbReference type="RefSeq" id="WP_284350784.1">
    <property type="nucleotide sequence ID" value="NZ_BRXS01000004.1"/>
</dbReference>
<name>A0AA37QGE9_9BACT</name>
<evidence type="ECO:0000313" key="2">
    <source>
        <dbReference type="EMBL" id="GLC26328.1"/>
    </source>
</evidence>
<proteinExistence type="predicted"/>
<dbReference type="GO" id="GO:0017168">
    <property type="term" value="F:5-oxoprolinase (ATP-hydrolyzing) activity"/>
    <property type="evidence" value="ECO:0007669"/>
    <property type="project" value="TreeGrafter"/>
</dbReference>
<reference evidence="2" key="1">
    <citation type="submission" date="2022-08" db="EMBL/GenBank/DDBJ databases">
        <title>Draft genome sequencing of Roseisolibacter agri AW1220.</title>
        <authorList>
            <person name="Tobiishi Y."/>
            <person name="Tonouchi A."/>
        </authorList>
    </citation>
    <scope>NUCLEOTIDE SEQUENCE</scope>
    <source>
        <strain evidence="2">AW1220</strain>
    </source>
</reference>
<dbReference type="InterPro" id="IPR003692">
    <property type="entry name" value="Hydantoinase_B"/>
</dbReference>
<dbReference type="InterPro" id="IPR045079">
    <property type="entry name" value="Oxoprolinase-like"/>
</dbReference>
<dbReference type="PANTHER" id="PTHR11365:SF23">
    <property type="entry name" value="HYPOTHETICAL 5-OXOPROLINASE (EUROFUNG)-RELATED"/>
    <property type="match status" value="1"/>
</dbReference>
<dbReference type="Pfam" id="PF02538">
    <property type="entry name" value="Hydantoinase_B"/>
    <property type="match status" value="1"/>
</dbReference>
<gene>
    <name evidence="2" type="ORF">rosag_28410</name>
</gene>
<dbReference type="GO" id="GO:0006749">
    <property type="term" value="P:glutathione metabolic process"/>
    <property type="evidence" value="ECO:0007669"/>
    <property type="project" value="TreeGrafter"/>
</dbReference>
<protein>
    <submittedName>
        <fullName evidence="2">5-oxoprolinase</fullName>
    </submittedName>
</protein>
<sequence>MTTRREEPRVTLPREGAATIDALELTVWAHAVAMIAEEMGSVLVRGAISPNIRERRDASSALFDAAGQMVAQAAHIPVHLGAMPDAVRAVLARGPRAGDVFLLNDPFRGGSHLPDLTLVEAIGDPDDAARIIGYAAVRAHHADVGGMSPGSMPQGATELVQEGLVVPPVRLVRADGDGGAAIDDDLLSLVLANVRTPQERLGDLRAQLAACAAGRDGWRALWRREGAARVTAAVDALLSYAERRAIARLASHEGAVGRAADALEGDGVSDAEVPVRAAVRVVDGRLRVDLAGTAAQVRGNVNCPRGVAMAAAVFVLRTLLDDDVPTNDGIARAIVLDVPEGSAANARWPAAVAAGNVEMSQRLADTIFAALADAGLAVPAQGQGTMNNVTFGGTDAHGRAWTFYETLGGGQGASARGPGPSGVHVGMSNTRNTPVESLEVAYPLRIETYALRGGSGGVGAHAGGEGVVRAYQALVPCTATLLTERRARAPQGAAGGEPGAPGANRLDDQALPAKCRVPLVAGQVLRVETPGGGGWGPASPG</sequence>
<keyword evidence="3" id="KW-1185">Reference proteome</keyword>
<evidence type="ECO:0000259" key="1">
    <source>
        <dbReference type="Pfam" id="PF02538"/>
    </source>
</evidence>
<dbReference type="GO" id="GO:0005829">
    <property type="term" value="C:cytosol"/>
    <property type="evidence" value="ECO:0007669"/>
    <property type="project" value="TreeGrafter"/>
</dbReference>
<dbReference type="PANTHER" id="PTHR11365">
    <property type="entry name" value="5-OXOPROLINASE RELATED"/>
    <property type="match status" value="1"/>
</dbReference>
<dbReference type="Proteomes" id="UP001161325">
    <property type="component" value="Unassembled WGS sequence"/>
</dbReference>
<accession>A0AA37QGE9</accession>
<dbReference type="EMBL" id="BRXS01000004">
    <property type="protein sequence ID" value="GLC26328.1"/>
    <property type="molecule type" value="Genomic_DNA"/>
</dbReference>
<comment type="caution">
    <text evidence="2">The sequence shown here is derived from an EMBL/GenBank/DDBJ whole genome shotgun (WGS) entry which is preliminary data.</text>
</comment>
<feature type="domain" description="Hydantoinase B/oxoprolinase" evidence="1">
    <location>
        <begin position="21"/>
        <end position="537"/>
    </location>
</feature>